<dbReference type="EMBL" id="KZ824972">
    <property type="protein sequence ID" value="RAH67693.1"/>
    <property type="molecule type" value="Genomic_DNA"/>
</dbReference>
<evidence type="ECO:0000313" key="2">
    <source>
        <dbReference type="Proteomes" id="UP000249661"/>
    </source>
</evidence>
<proteinExistence type="predicted"/>
<name>A0ACD1H289_9EURO</name>
<gene>
    <name evidence="1" type="ORF">BO66DRAFT_151101</name>
</gene>
<sequence length="110" mass="12920">MISLLFWILGVVMCIFMYCMLGVGDHKRLRLWFWCVVYYFAGGEGWGSENVHFGRCRFSSLYAAALGLWWLCDILQMNNCIDISLQYSRWFAAMTIALHGLWHWIGSRHT</sequence>
<keyword evidence="2" id="KW-1185">Reference proteome</keyword>
<accession>A0ACD1H289</accession>
<protein>
    <submittedName>
        <fullName evidence="1">Uncharacterized protein</fullName>
    </submittedName>
</protein>
<dbReference type="Proteomes" id="UP000249661">
    <property type="component" value="Unassembled WGS sequence"/>
</dbReference>
<evidence type="ECO:0000313" key="1">
    <source>
        <dbReference type="EMBL" id="RAH67693.1"/>
    </source>
</evidence>
<reference evidence="1" key="1">
    <citation type="submission" date="2018-02" db="EMBL/GenBank/DDBJ databases">
        <title>The genomes of Aspergillus section Nigri reveals drivers in fungal speciation.</title>
        <authorList>
            <consortium name="DOE Joint Genome Institute"/>
            <person name="Vesth T.C."/>
            <person name="Nybo J."/>
            <person name="Theobald S."/>
            <person name="Brandl J."/>
            <person name="Frisvad J.C."/>
            <person name="Nielsen K.F."/>
            <person name="Lyhne E.K."/>
            <person name="Kogle M.E."/>
            <person name="Kuo A."/>
            <person name="Riley R."/>
            <person name="Clum A."/>
            <person name="Nolan M."/>
            <person name="Lipzen A."/>
            <person name="Salamov A."/>
            <person name="Henrissat B."/>
            <person name="Wiebenga A."/>
            <person name="De vries R.P."/>
            <person name="Grigoriev I.V."/>
            <person name="Mortensen U.H."/>
            <person name="Andersen M.R."/>
            <person name="Baker S.E."/>
        </authorList>
    </citation>
    <scope>NUCLEOTIDE SEQUENCE</scope>
    <source>
        <strain evidence="1">CBS 121060</strain>
    </source>
</reference>
<organism evidence="1 2">
    <name type="scientific">Aspergillus aculeatinus CBS 121060</name>
    <dbReference type="NCBI Taxonomy" id="1448322"/>
    <lineage>
        <taxon>Eukaryota</taxon>
        <taxon>Fungi</taxon>
        <taxon>Dikarya</taxon>
        <taxon>Ascomycota</taxon>
        <taxon>Pezizomycotina</taxon>
        <taxon>Eurotiomycetes</taxon>
        <taxon>Eurotiomycetidae</taxon>
        <taxon>Eurotiales</taxon>
        <taxon>Aspergillaceae</taxon>
        <taxon>Aspergillus</taxon>
        <taxon>Aspergillus subgen. Circumdati</taxon>
    </lineage>
</organism>